<protein>
    <recommendedName>
        <fullName evidence="3">DUF222 domain-containing protein</fullName>
    </recommendedName>
</protein>
<reference evidence="1 2" key="1">
    <citation type="submission" date="2019-08" db="EMBL/GenBank/DDBJ databases">
        <authorList>
            <person name="Wang G."/>
            <person name="Xu Z."/>
        </authorList>
    </citation>
    <scope>NUCLEOTIDE SEQUENCE [LARGE SCALE GENOMIC DNA]</scope>
    <source>
        <strain evidence="1 2">ZX</strain>
    </source>
</reference>
<dbReference type="RefSeq" id="WP_149522404.1">
    <property type="nucleotide sequence ID" value="NZ_VTOU01000003.1"/>
</dbReference>
<proteinExistence type="predicted"/>
<gene>
    <name evidence="1" type="ORF">FYJ91_11255</name>
</gene>
<keyword evidence="2" id="KW-1185">Reference proteome</keyword>
<evidence type="ECO:0008006" key="3">
    <source>
        <dbReference type="Google" id="ProtNLM"/>
    </source>
</evidence>
<name>A0A5D9C1R2_9SPHN</name>
<accession>A0A5D9C1R2</accession>
<evidence type="ECO:0000313" key="1">
    <source>
        <dbReference type="EMBL" id="TZG25596.1"/>
    </source>
</evidence>
<dbReference type="Proteomes" id="UP000322077">
    <property type="component" value="Unassembled WGS sequence"/>
</dbReference>
<comment type="caution">
    <text evidence="1">The sequence shown here is derived from an EMBL/GenBank/DDBJ whole genome shotgun (WGS) entry which is preliminary data.</text>
</comment>
<evidence type="ECO:0000313" key="2">
    <source>
        <dbReference type="Proteomes" id="UP000322077"/>
    </source>
</evidence>
<dbReference type="AlphaFoldDB" id="A0A5D9C1R2"/>
<sequence>MNALATIKPAAPAVGFDAWLDEGRGLAAERVAVDWRLSAWLERGNAEGHLTQAGFDFLSDNLGIAPKRLKAVIAVVEAFPPHMRDETLSIDHHASALALPADERLSILKRAGAEHWTPEETRSEALKVQARLGQRQFFDRDDPEHDLLMAITRAWNRANPTVREEFIELARESDLGVIDA</sequence>
<dbReference type="EMBL" id="VTOU01000003">
    <property type="protein sequence ID" value="TZG25596.1"/>
    <property type="molecule type" value="Genomic_DNA"/>
</dbReference>
<organism evidence="1 2">
    <name type="scientific">Sphingomonas montanisoli</name>
    <dbReference type="NCBI Taxonomy" id="2606412"/>
    <lineage>
        <taxon>Bacteria</taxon>
        <taxon>Pseudomonadati</taxon>
        <taxon>Pseudomonadota</taxon>
        <taxon>Alphaproteobacteria</taxon>
        <taxon>Sphingomonadales</taxon>
        <taxon>Sphingomonadaceae</taxon>
        <taxon>Sphingomonas</taxon>
    </lineage>
</organism>